<gene>
    <name evidence="3" type="ORF">Q604_UNBc4C00319G0001</name>
</gene>
<organism evidence="3">
    <name type="scientific">human gut metagenome</name>
    <dbReference type="NCBI Taxonomy" id="408170"/>
    <lineage>
        <taxon>unclassified sequences</taxon>
        <taxon>metagenomes</taxon>
        <taxon>organismal metagenomes</taxon>
    </lineage>
</organism>
<evidence type="ECO:0000256" key="1">
    <source>
        <dbReference type="SAM" id="Phobius"/>
    </source>
</evidence>
<sequence>AIKEILWDESMKDIDIEELINSTDLEIPYDEVPLIMNIFCKIDLREAIRFMKTYTGKASYVAGWDAIIKRQRDKKIVELYRGNMDIREIARMYEISVRRVYQIISRYNRMAWGKKYCRLWAIYTILHYFYIYFWY</sequence>
<dbReference type="EMBL" id="AZMM01019100">
    <property type="protein sequence ID" value="ETJ15119.1"/>
    <property type="molecule type" value="Genomic_DNA"/>
</dbReference>
<dbReference type="Pfam" id="PF13518">
    <property type="entry name" value="HTH_28"/>
    <property type="match status" value="1"/>
</dbReference>
<protein>
    <recommendedName>
        <fullName evidence="2">Insertion element IS150 protein InsJ-like helix-turn-helix domain-containing protein</fullName>
    </recommendedName>
</protein>
<feature type="transmembrane region" description="Helical" evidence="1">
    <location>
        <begin position="116"/>
        <end position="134"/>
    </location>
</feature>
<dbReference type="Gene3D" id="1.10.10.60">
    <property type="entry name" value="Homeodomain-like"/>
    <property type="match status" value="1"/>
</dbReference>
<name>W1WFB8_9ZZZZ</name>
<dbReference type="AlphaFoldDB" id="W1WFB8"/>
<keyword evidence="1" id="KW-0472">Membrane</keyword>
<evidence type="ECO:0000313" key="3">
    <source>
        <dbReference type="EMBL" id="ETJ15119.1"/>
    </source>
</evidence>
<keyword evidence="1" id="KW-0812">Transmembrane</keyword>
<dbReference type="InterPro" id="IPR055247">
    <property type="entry name" value="InsJ-like_HTH"/>
</dbReference>
<evidence type="ECO:0000259" key="2">
    <source>
        <dbReference type="Pfam" id="PF13518"/>
    </source>
</evidence>
<feature type="domain" description="Insertion element IS150 protein InsJ-like helix-turn-helix" evidence="2">
    <location>
        <begin position="75"/>
        <end position="109"/>
    </location>
</feature>
<reference evidence="3" key="1">
    <citation type="submission" date="2013-12" db="EMBL/GenBank/DDBJ databases">
        <title>A Varibaculum cambriense genome reconstructed from a premature infant gut community with otherwise low bacterial novelty that shifts toward anaerobic metabolism during the third week of life.</title>
        <authorList>
            <person name="Brown C.T."/>
            <person name="Sharon I."/>
            <person name="Thomas B.C."/>
            <person name="Castelle C.J."/>
            <person name="Morowitz M.J."/>
            <person name="Banfield J.F."/>
        </authorList>
    </citation>
    <scope>NUCLEOTIDE SEQUENCE</scope>
</reference>
<comment type="caution">
    <text evidence="3">The sequence shown here is derived from an EMBL/GenBank/DDBJ whole genome shotgun (WGS) entry which is preliminary data.</text>
</comment>
<dbReference type="SUPFAM" id="SSF46689">
    <property type="entry name" value="Homeodomain-like"/>
    <property type="match status" value="1"/>
</dbReference>
<accession>W1WFB8</accession>
<keyword evidence="1" id="KW-1133">Transmembrane helix</keyword>
<feature type="non-terminal residue" evidence="3">
    <location>
        <position position="1"/>
    </location>
</feature>
<dbReference type="InterPro" id="IPR009057">
    <property type="entry name" value="Homeodomain-like_sf"/>
</dbReference>
<proteinExistence type="predicted"/>